<name>A0A9D9GV56_9FIRM</name>
<dbReference type="EMBL" id="JADINA010000019">
    <property type="protein sequence ID" value="MBO8426246.1"/>
    <property type="molecule type" value="Genomic_DNA"/>
</dbReference>
<reference evidence="1" key="1">
    <citation type="submission" date="2020-10" db="EMBL/GenBank/DDBJ databases">
        <authorList>
            <person name="Gilroy R."/>
        </authorList>
    </citation>
    <scope>NUCLEOTIDE SEQUENCE</scope>
    <source>
        <strain evidence="1">17113</strain>
    </source>
</reference>
<evidence type="ECO:0000313" key="1">
    <source>
        <dbReference type="EMBL" id="MBO8426246.1"/>
    </source>
</evidence>
<organism evidence="1 2">
    <name type="scientific">Candidatus Alloenteromonas pullistercoris</name>
    <dbReference type="NCBI Taxonomy" id="2840785"/>
    <lineage>
        <taxon>Bacteria</taxon>
        <taxon>Bacillati</taxon>
        <taxon>Bacillota</taxon>
        <taxon>Bacillota incertae sedis</taxon>
        <taxon>Candidatus Alloenteromonas</taxon>
    </lineage>
</organism>
<accession>A0A9D9GV56</accession>
<dbReference type="InterPro" id="IPR031009">
    <property type="entry name" value="Tcm_partner"/>
</dbReference>
<reference evidence="1" key="2">
    <citation type="journal article" date="2021" name="PeerJ">
        <title>Extensive microbial diversity within the chicken gut microbiome revealed by metagenomics and culture.</title>
        <authorList>
            <person name="Gilroy R."/>
            <person name="Ravi A."/>
            <person name="Getino M."/>
            <person name="Pursley I."/>
            <person name="Horton D.L."/>
            <person name="Alikhan N.F."/>
            <person name="Baker D."/>
            <person name="Gharbi K."/>
            <person name="Hall N."/>
            <person name="Watson M."/>
            <person name="Adriaenssens E.M."/>
            <person name="Foster-Nyarko E."/>
            <person name="Jarju S."/>
            <person name="Secka A."/>
            <person name="Antonio M."/>
            <person name="Oren A."/>
            <person name="Chaudhuri R.R."/>
            <person name="La Ragione R."/>
            <person name="Hildebrand F."/>
            <person name="Pallen M.J."/>
        </authorList>
    </citation>
    <scope>NUCLEOTIDE SEQUENCE</scope>
    <source>
        <strain evidence="1">17113</strain>
    </source>
</reference>
<dbReference type="Proteomes" id="UP000823634">
    <property type="component" value="Unassembled WGS sequence"/>
</dbReference>
<proteinExistence type="predicted"/>
<evidence type="ECO:0000313" key="2">
    <source>
        <dbReference type="Proteomes" id="UP000823634"/>
    </source>
</evidence>
<comment type="caution">
    <text evidence="1">The sequence shown here is derived from an EMBL/GenBank/DDBJ whole genome shotgun (WGS) entry which is preliminary data.</text>
</comment>
<protein>
    <submittedName>
        <fullName evidence="1">Three-Cys-motif partner protein TcmP</fullName>
    </submittedName>
</protein>
<dbReference type="NCBIfam" id="TIGR04474">
    <property type="entry name" value="tcm_partner"/>
    <property type="match status" value="1"/>
</dbReference>
<sequence>MTKRNDDFFKSKKPWSETKDALLGCYLKPYFEKIKTLKTPICYIDGFAGKGKFDDGKDGSPRIALQVIRESIVGSNPFSKPIVNFYFVDLNYEDELKKNLESVRNLV</sequence>
<dbReference type="AlphaFoldDB" id="A0A9D9GV56"/>
<gene>
    <name evidence="1" type="primary">tcmP</name>
    <name evidence="1" type="ORF">IAC61_02875</name>
</gene>